<dbReference type="SUPFAM" id="SSF101690">
    <property type="entry name" value="PAZ domain"/>
    <property type="match status" value="1"/>
</dbReference>
<keyword evidence="5" id="KW-0943">RNA-mediated gene silencing</keyword>
<dbReference type="PANTHER" id="PTHR22891">
    <property type="entry name" value="EUKARYOTIC TRANSLATION INITIATION FACTOR 2C"/>
    <property type="match status" value="1"/>
</dbReference>
<feature type="compositionally biased region" description="Low complexity" evidence="7">
    <location>
        <begin position="372"/>
        <end position="392"/>
    </location>
</feature>
<dbReference type="SUPFAM" id="SSF53098">
    <property type="entry name" value="Ribonuclease H-like"/>
    <property type="match status" value="1"/>
</dbReference>
<accession>F4PH46</accession>
<evidence type="ECO:0000256" key="6">
    <source>
        <dbReference type="ARBA" id="ARBA00038291"/>
    </source>
</evidence>
<dbReference type="EMBL" id="GL883006">
    <property type="protein sequence ID" value="EGG25030.1"/>
    <property type="molecule type" value="Genomic_DNA"/>
</dbReference>
<evidence type="ECO:0008006" key="12">
    <source>
        <dbReference type="Google" id="ProtNLM"/>
    </source>
</evidence>
<dbReference type="Gene3D" id="3.40.50.2300">
    <property type="match status" value="1"/>
</dbReference>
<dbReference type="Pfam" id="PF02171">
    <property type="entry name" value="Piwi"/>
    <property type="match status" value="1"/>
</dbReference>
<evidence type="ECO:0000256" key="7">
    <source>
        <dbReference type="SAM" id="MobiDB-lite"/>
    </source>
</evidence>
<dbReference type="InterPro" id="IPR036397">
    <property type="entry name" value="RNaseH_sf"/>
</dbReference>
<dbReference type="InterPro" id="IPR003165">
    <property type="entry name" value="Piwi"/>
</dbReference>
<feature type="compositionally biased region" description="Pro residues" evidence="7">
    <location>
        <begin position="265"/>
        <end position="284"/>
    </location>
</feature>
<dbReference type="RefSeq" id="XP_004362881.1">
    <property type="nucleotide sequence ID" value="XM_004362824.1"/>
</dbReference>
<dbReference type="GO" id="GO:0031047">
    <property type="term" value="P:regulatory ncRNA-mediated gene silencing"/>
    <property type="evidence" value="ECO:0007669"/>
    <property type="project" value="UniProtKB-KW"/>
</dbReference>
<comment type="subcellular location">
    <subcellularLocation>
        <location evidence="1">Cytoplasm</location>
    </subcellularLocation>
</comment>
<evidence type="ECO:0000256" key="4">
    <source>
        <dbReference type="ARBA" id="ARBA00022884"/>
    </source>
</evidence>
<comment type="similarity">
    <text evidence="6">Belongs to the argonaute family. Piwi subfamily.</text>
</comment>
<feature type="compositionally biased region" description="Low complexity" evidence="7">
    <location>
        <begin position="240"/>
        <end position="252"/>
    </location>
</feature>
<evidence type="ECO:0000256" key="1">
    <source>
        <dbReference type="ARBA" id="ARBA00004496"/>
    </source>
</evidence>
<feature type="compositionally biased region" description="Basic and acidic residues" evidence="7">
    <location>
        <begin position="25"/>
        <end position="42"/>
    </location>
</feature>
<feature type="compositionally biased region" description="Low complexity" evidence="7">
    <location>
        <begin position="486"/>
        <end position="517"/>
    </location>
</feature>
<feature type="compositionally biased region" description="Low complexity" evidence="7">
    <location>
        <begin position="530"/>
        <end position="554"/>
    </location>
</feature>
<feature type="compositionally biased region" description="Low complexity" evidence="7">
    <location>
        <begin position="422"/>
        <end position="434"/>
    </location>
</feature>
<dbReference type="GeneID" id="14877486"/>
<evidence type="ECO:0000259" key="8">
    <source>
        <dbReference type="PROSITE" id="PS50821"/>
    </source>
</evidence>
<dbReference type="PROSITE" id="PS50821">
    <property type="entry name" value="PAZ"/>
    <property type="match status" value="1"/>
</dbReference>
<feature type="compositionally biased region" description="Pro residues" evidence="7">
    <location>
        <begin position="332"/>
        <end position="365"/>
    </location>
</feature>
<dbReference type="PRINTS" id="PR01217">
    <property type="entry name" value="PRICHEXTENSN"/>
</dbReference>
<feature type="domain" description="Piwi" evidence="9">
    <location>
        <begin position="979"/>
        <end position="1273"/>
    </location>
</feature>
<dbReference type="InterPro" id="IPR012337">
    <property type="entry name" value="RNaseH-like_sf"/>
</dbReference>
<dbReference type="GO" id="GO:0003723">
    <property type="term" value="F:RNA binding"/>
    <property type="evidence" value="ECO:0007669"/>
    <property type="project" value="UniProtKB-KW"/>
</dbReference>
<evidence type="ECO:0000313" key="11">
    <source>
        <dbReference type="Proteomes" id="UP000007797"/>
    </source>
</evidence>
<sequence>MTKSQQKKQWGNHTTYMDTNIQIKRPSEEELQYEVKRKRDGEDGGYSHPPAHHAPHPPHSAHSSYYGAHDPYNRPPPPPQQHYDARSSPPSYAHPPPPTPVGDYRSSQPPPPHPVGDYRSSQPPPSYGAPGAAYDDPHRRYDQSGAPPPPPSSASPPHHYHDLRSSQPPPPRYDQHPQTYAPPPADYRSSQAPPPADYRSSSAPPPADYRSSQAPPHQSGYPPHDPYYGHPPPPASHDPYYGSSHHGSSYYGAPPPSSPYGSHYAPPPPSSYSPYSHAPPPPSPYHGYSHAPPPPSPYSSYDRYAPPPPAAASPYGHPPPASHDPYYGSQYAPPPPPQSNGAPPPPQTNGAPPPPSSYGAPPPPSQHYDNRGSPPSHGDPYYPPSSSSSTPGTAPPPPSYDRYGPPPPSQSDQQPPPHHNGYHQQQPQPQQHQPQGPPPPLSSSTDSRPPPLNQSGPSQEELDHQQRSKMREELRAEKFPEGRGGYSSSSSTSTSHYESRTSSTRESPSHSSIPPSSVANNTIILGAKKSSSSSSFSSTSSSSMGSSSRESMGSSLGGGYDTDEKNKKFEDRRQIVKLSTNYFQCKINSMVVHMYNVEFTPTLDSRDMRIRTLREFEASLGPFQFDGSSIMIGVKKQPSTSFISETNHTTVKVNYIKELRENDPTLIQLYNVFLKKLMTMMDYSIMGRQYYSSKLKRRIEGADLEVWPGFFTAISQNERGLSLVADISHKIVRTESVWDFITKCLNKRMRESAIEDELKGKIIVTKYNNKTYRVDTIDWNMNPRNEFETATGKITFQSYYQQHYPNHKINSLSQPLVTSLVKRKGTKETIYLVPELCFITGMSEDLTSNYKLMSELSKIVHVNASDRDKKLREFVRSLKTNPLVESESKKWGITFANAMEVDGRVMNVPRNIRNNDPIRGTWVLIANSQDKGPIPQFINDLCNFTKLPPPKEIYLNNPRPEHYSSEIGRYIESQGKPLFFFCIIPQKNDFYNHIKRATLINHKVITQCALARTVGRGKSQIVSKITNQLRAKLGMAPWTLSVDNPVRGDSMIVGIDLGHNTDQRGKSVVGICATLNAQHTLFYSTAILQSQAGKDIIESLKPSMESSLKAYYNQNKKLPQTMIIYRDGVGDGMLASVHKFEVSAVREAVNNMPQSMGAKPKIVYIIVKKNTNTRFFDLSNSSNNPQSGTVIYEGCVHQDWYDFYLIAQKTTVGTINPTHFHVICDESDINPPALQQLTFNLCNIYYNYDGPVRAPAVCQYAKKLSFMIGRNVHSQASEDLSLKLYYL</sequence>
<evidence type="ECO:0000259" key="9">
    <source>
        <dbReference type="PROSITE" id="PS50822"/>
    </source>
</evidence>
<keyword evidence="4" id="KW-0694">RNA-binding</keyword>
<evidence type="ECO:0000256" key="2">
    <source>
        <dbReference type="ARBA" id="ARBA00022473"/>
    </source>
</evidence>
<feature type="compositionally biased region" description="Low complexity" evidence="7">
    <location>
        <begin position="60"/>
        <end position="70"/>
    </location>
</feature>
<name>F4PH46_CACFS</name>
<feature type="compositionally biased region" description="Pro residues" evidence="7">
    <location>
        <begin position="393"/>
        <end position="418"/>
    </location>
</feature>
<dbReference type="Pfam" id="PF23278">
    <property type="entry name" value="Piwi_N"/>
    <property type="match status" value="1"/>
</dbReference>
<evidence type="ECO:0000313" key="10">
    <source>
        <dbReference type="EMBL" id="EGG25030.1"/>
    </source>
</evidence>
<feature type="compositionally biased region" description="Pro residues" evidence="7">
    <location>
        <begin position="223"/>
        <end position="236"/>
    </location>
</feature>
<protein>
    <recommendedName>
        <fullName evidence="12">Argonaut-like protein</fullName>
    </recommendedName>
</protein>
<proteinExistence type="inferred from homology"/>
<evidence type="ECO:0000256" key="5">
    <source>
        <dbReference type="ARBA" id="ARBA00023158"/>
    </source>
</evidence>
<dbReference type="OrthoDB" id="445936at2759"/>
<dbReference type="CDD" id="cd04658">
    <property type="entry name" value="Piwi_piwi-like_Euk"/>
    <property type="match status" value="1"/>
</dbReference>
<keyword evidence="2" id="KW-0217">Developmental protein</keyword>
<dbReference type="InterPro" id="IPR036085">
    <property type="entry name" value="PAZ_dom_sf"/>
</dbReference>
<feature type="compositionally biased region" description="Polar residues" evidence="7">
    <location>
        <begin position="1"/>
        <end position="22"/>
    </location>
</feature>
<dbReference type="InterPro" id="IPR003100">
    <property type="entry name" value="PAZ_dom"/>
</dbReference>
<feature type="compositionally biased region" description="Pro residues" evidence="7">
    <location>
        <begin position="305"/>
        <end position="322"/>
    </location>
</feature>
<dbReference type="SMART" id="SM00950">
    <property type="entry name" value="Piwi"/>
    <property type="match status" value="1"/>
</dbReference>
<dbReference type="OMA" id="PTHFHVI"/>
<dbReference type="Gene3D" id="2.170.260.10">
    <property type="entry name" value="paz domain"/>
    <property type="match status" value="1"/>
</dbReference>
<dbReference type="GO" id="GO:0005737">
    <property type="term" value="C:cytoplasm"/>
    <property type="evidence" value="ECO:0007669"/>
    <property type="project" value="UniProtKB-SubCell"/>
</dbReference>
<feature type="domain" description="PAZ" evidence="8">
    <location>
        <begin position="736"/>
        <end position="841"/>
    </location>
</feature>
<dbReference type="STRING" id="1054147.F4PH46"/>
<dbReference type="SMART" id="SM00949">
    <property type="entry name" value="PAZ"/>
    <property type="match status" value="1"/>
</dbReference>
<feature type="compositionally biased region" description="Polar residues" evidence="7">
    <location>
        <begin position="442"/>
        <end position="458"/>
    </location>
</feature>
<dbReference type="CDD" id="cd02845">
    <property type="entry name" value="PAZ_piwi_like"/>
    <property type="match status" value="1"/>
</dbReference>
<organism evidence="10 11">
    <name type="scientific">Cavenderia fasciculata</name>
    <name type="common">Slime mold</name>
    <name type="synonym">Dictyostelium fasciculatum</name>
    <dbReference type="NCBI Taxonomy" id="261658"/>
    <lineage>
        <taxon>Eukaryota</taxon>
        <taxon>Amoebozoa</taxon>
        <taxon>Evosea</taxon>
        <taxon>Eumycetozoa</taxon>
        <taxon>Dictyostelia</taxon>
        <taxon>Acytosteliales</taxon>
        <taxon>Cavenderiaceae</taxon>
        <taxon>Cavenderia</taxon>
    </lineage>
</organism>
<keyword evidence="3" id="KW-0963">Cytoplasm</keyword>
<dbReference type="Proteomes" id="UP000007797">
    <property type="component" value="Unassembled WGS sequence"/>
</dbReference>
<dbReference type="FunFam" id="2.170.260.10:FF:000003">
    <property type="entry name" value="Piwi-like RNA-mediated gene silencing 2"/>
    <property type="match status" value="1"/>
</dbReference>
<dbReference type="KEGG" id="dfa:DFA_03276"/>
<reference evidence="11" key="1">
    <citation type="journal article" date="2011" name="Genome Res.">
        <title>Phylogeny-wide analysis of social amoeba genomes highlights ancient origins for complex intercellular communication.</title>
        <authorList>
            <person name="Heidel A.J."/>
            <person name="Lawal H.M."/>
            <person name="Felder M."/>
            <person name="Schilde C."/>
            <person name="Helps N.R."/>
            <person name="Tunggal B."/>
            <person name="Rivero F."/>
            <person name="John U."/>
            <person name="Schleicher M."/>
            <person name="Eichinger L."/>
            <person name="Platzer M."/>
            <person name="Noegel A.A."/>
            <person name="Schaap P."/>
            <person name="Gloeckner G."/>
        </authorList>
    </citation>
    <scope>NUCLEOTIDE SEQUENCE [LARGE SCALE GENOMIC DNA]</scope>
    <source>
        <strain evidence="11">SH3</strain>
    </source>
</reference>
<dbReference type="Gene3D" id="3.30.420.10">
    <property type="entry name" value="Ribonuclease H-like superfamily/Ribonuclease H"/>
    <property type="match status" value="1"/>
</dbReference>
<dbReference type="Pfam" id="PF02170">
    <property type="entry name" value="PAZ"/>
    <property type="match status" value="1"/>
</dbReference>
<feature type="compositionally biased region" description="Basic and acidic residues" evidence="7">
    <location>
        <begin position="461"/>
        <end position="481"/>
    </location>
</feature>
<gene>
    <name evidence="10" type="primary">agnD</name>
    <name evidence="10" type="ORF">DFA_03276</name>
</gene>
<dbReference type="PROSITE" id="PS50822">
    <property type="entry name" value="PIWI"/>
    <property type="match status" value="1"/>
</dbReference>
<evidence type="ECO:0000256" key="3">
    <source>
        <dbReference type="ARBA" id="ARBA00022490"/>
    </source>
</evidence>
<keyword evidence="11" id="KW-1185">Reference proteome</keyword>
<feature type="region of interest" description="Disordered" evidence="7">
    <location>
        <begin position="1"/>
        <end position="565"/>
    </location>
</feature>